<accession>A0A8F9SE00</accession>
<geneLocation type="plasmid" evidence="1">
    <name>p5303</name>
</geneLocation>
<organism evidence="1">
    <name type="scientific">Streptococcus gallolyticus</name>
    <dbReference type="NCBI Taxonomy" id="315405"/>
    <lineage>
        <taxon>Bacteria</taxon>
        <taxon>Bacillati</taxon>
        <taxon>Bacillota</taxon>
        <taxon>Bacilli</taxon>
        <taxon>Lactobacillales</taxon>
        <taxon>Streptococcaceae</taxon>
        <taxon>Streptococcus</taxon>
    </lineage>
</organism>
<keyword evidence="1" id="KW-0614">Plasmid</keyword>
<evidence type="ECO:0000313" key="2">
    <source>
        <dbReference type="EMBL" id="QYX29011.1"/>
    </source>
</evidence>
<reference evidence="1" key="1">
    <citation type="submission" date="2021-07" db="EMBL/GenBank/DDBJ databases">
        <authorList>
            <person name="Qin Y."/>
        </authorList>
    </citation>
    <scope>NUCLEOTIDE SEQUENCE</scope>
    <source>
        <strain evidence="2">Sg53</strain>
        <plasmid evidence="1">p5303</plasmid>
    </source>
</reference>
<dbReference type="EMBL" id="MZ503511">
    <property type="protein sequence ID" value="QYX29011.1"/>
    <property type="molecule type" value="Genomic_DNA"/>
</dbReference>
<dbReference type="AlphaFoldDB" id="A0A8F9SE00"/>
<sequence>MKRGKFHFPLLSPLDCVDLLKANATYPFYKNKIGKRSFFLSYKKKKKRDDFRLPKSSLFFLKPWMNEQKNSRILFVHPLKICEQYGFIQSCSYKSKASNRPRTIQQKK</sequence>
<dbReference type="EMBL" id="MZ503509">
    <property type="protein sequence ID" value="QYL33250.1"/>
    <property type="molecule type" value="Genomic_DNA"/>
</dbReference>
<protein>
    <submittedName>
        <fullName evidence="1">Uncharacterized protein</fullName>
    </submittedName>
</protein>
<evidence type="ECO:0000313" key="1">
    <source>
        <dbReference type="EMBL" id="QYL33250.1"/>
    </source>
</evidence>
<proteinExistence type="predicted"/>
<name>A0A8F9SE00_9STRE</name>